<dbReference type="Proteomes" id="UP000886743">
    <property type="component" value="Unassembled WGS sequence"/>
</dbReference>
<comment type="caution">
    <text evidence="1">The sequence shown here is derived from an EMBL/GenBank/DDBJ whole genome shotgun (WGS) entry which is preliminary data.</text>
</comment>
<proteinExistence type="predicted"/>
<evidence type="ECO:0000313" key="1">
    <source>
        <dbReference type="EMBL" id="HIV02289.1"/>
    </source>
</evidence>
<gene>
    <name evidence="1" type="ORF">IAC74_01845</name>
</gene>
<evidence type="ECO:0000313" key="2">
    <source>
        <dbReference type="Proteomes" id="UP000886743"/>
    </source>
</evidence>
<name>A0A9D1SZG5_9FIRM</name>
<protein>
    <submittedName>
        <fullName evidence="1">Uncharacterized protein</fullName>
    </submittedName>
</protein>
<sequence>MSYYDYDPNDIALSIQRAIEERAEPEAVSYLLEQRNQKIRENPQYAGYENDAVTRQAEDYIARYSPSNTEELDMLYEARRDLAAENLALAAQQNTAAYQSGVADVQSAYADARQDLYSAYQRSALANEEVLASQGLGRGSANAASSGFGETSRMMQTATYQNNLYNSYQDESAALGTLAGQYLENQNSAYQAYTDTLGELSSDYTQDLLAQRNADREYAYKVDQGRLEEQRYNREAQQQETAARYERALEQLKLTGVVENEEQANILGLSVGDTTADYEAMLFSQNMEQMKFDSEEEQRAFENSLAERKFASEQEQARFERAYNLFKAIGNVQTEEMAEVLGVPVGTTYWDYVIAQRNAEIDYLDYTVRAQNAATSARNAATSAARAAASSANAANNANLRYLEYEVSKQKAETAAYEAETERMKLTGEY</sequence>
<reference evidence="1" key="1">
    <citation type="submission" date="2020-10" db="EMBL/GenBank/DDBJ databases">
        <authorList>
            <person name="Gilroy R."/>
        </authorList>
    </citation>
    <scope>NUCLEOTIDE SEQUENCE</scope>
    <source>
        <strain evidence="1">4920</strain>
    </source>
</reference>
<dbReference type="AlphaFoldDB" id="A0A9D1SZG5"/>
<reference evidence="1" key="2">
    <citation type="journal article" date="2021" name="PeerJ">
        <title>Extensive microbial diversity within the chicken gut microbiome revealed by metagenomics and culture.</title>
        <authorList>
            <person name="Gilroy R."/>
            <person name="Ravi A."/>
            <person name="Getino M."/>
            <person name="Pursley I."/>
            <person name="Horton D.L."/>
            <person name="Alikhan N.F."/>
            <person name="Baker D."/>
            <person name="Gharbi K."/>
            <person name="Hall N."/>
            <person name="Watson M."/>
            <person name="Adriaenssens E.M."/>
            <person name="Foster-Nyarko E."/>
            <person name="Jarju S."/>
            <person name="Secka A."/>
            <person name="Antonio M."/>
            <person name="Oren A."/>
            <person name="Chaudhuri R.R."/>
            <person name="La Ragione R."/>
            <person name="Hildebrand F."/>
            <person name="Pallen M.J."/>
        </authorList>
    </citation>
    <scope>NUCLEOTIDE SEQUENCE</scope>
    <source>
        <strain evidence="1">4920</strain>
    </source>
</reference>
<accession>A0A9D1SZG5</accession>
<organism evidence="1 2">
    <name type="scientific">Candidatus Aphodoplasma excrementigallinarum</name>
    <dbReference type="NCBI Taxonomy" id="2840673"/>
    <lineage>
        <taxon>Bacteria</taxon>
        <taxon>Bacillati</taxon>
        <taxon>Bacillota</taxon>
        <taxon>Clostridia</taxon>
        <taxon>Eubacteriales</taxon>
        <taxon>Candidatus Aphodoplasma</taxon>
    </lineage>
</organism>
<dbReference type="EMBL" id="DVOF01000056">
    <property type="protein sequence ID" value="HIV02289.1"/>
    <property type="molecule type" value="Genomic_DNA"/>
</dbReference>